<sequence>MNKPLEDSTLNEVSELFSDNAKLDFTSCVTRFEAEAATLGRGFRTALFVQQFKAGLLPKSVKGVERLH</sequence>
<protein>
    <submittedName>
        <fullName evidence="1">Uncharacterized protein</fullName>
    </submittedName>
</protein>
<dbReference type="AlphaFoldDB" id="A0A1C2DRY6"/>
<comment type="caution">
    <text evidence="1">The sequence shown here is derived from an EMBL/GenBank/DDBJ whole genome shotgun (WGS) entry which is preliminary data.</text>
</comment>
<dbReference type="OrthoDB" id="6995933at2"/>
<name>A0A1C2DRY6_9PSED</name>
<evidence type="ECO:0000313" key="2">
    <source>
        <dbReference type="Proteomes" id="UP000095143"/>
    </source>
</evidence>
<evidence type="ECO:0000313" key="1">
    <source>
        <dbReference type="EMBL" id="OCX17433.1"/>
    </source>
</evidence>
<gene>
    <name evidence="1" type="ORF">BBI10_18180</name>
</gene>
<organism evidence="1 2">
    <name type="scientific">Pseudomonas graminis</name>
    <dbReference type="NCBI Taxonomy" id="158627"/>
    <lineage>
        <taxon>Bacteria</taxon>
        <taxon>Pseudomonadati</taxon>
        <taxon>Pseudomonadota</taxon>
        <taxon>Gammaproteobacteria</taxon>
        <taxon>Pseudomonadales</taxon>
        <taxon>Pseudomonadaceae</taxon>
        <taxon>Pseudomonas</taxon>
    </lineage>
</organism>
<reference evidence="1 2" key="1">
    <citation type="submission" date="2016-08" db="EMBL/GenBank/DDBJ databases">
        <title>Whole genome sequence of Pseudomonas graminis strain UASWS1507, a potential biological control agent for agriculture.</title>
        <authorList>
            <person name="Crovadore J."/>
            <person name="Calmin G."/>
            <person name="Chablais R."/>
            <person name="Cochard B."/>
            <person name="Lefort F."/>
        </authorList>
    </citation>
    <scope>NUCLEOTIDE SEQUENCE [LARGE SCALE GENOMIC DNA]</scope>
    <source>
        <strain evidence="1 2">UASWS1507</strain>
    </source>
</reference>
<dbReference type="Proteomes" id="UP000095143">
    <property type="component" value="Unassembled WGS sequence"/>
</dbReference>
<dbReference type="RefSeq" id="WP_065990770.1">
    <property type="nucleotide sequence ID" value="NZ_MDEN01000065.1"/>
</dbReference>
<proteinExistence type="predicted"/>
<dbReference type="EMBL" id="MDEN01000065">
    <property type="protein sequence ID" value="OCX17433.1"/>
    <property type="molecule type" value="Genomic_DNA"/>
</dbReference>
<accession>A0A1C2DRY6</accession>